<accession>A0A318SNS5</accession>
<dbReference type="PANTHER" id="PTHR37827:SF1">
    <property type="entry name" value="HNH DOMAIN-CONTAINING PROTEIN"/>
    <property type="match status" value="1"/>
</dbReference>
<dbReference type="InterPro" id="IPR002711">
    <property type="entry name" value="HNH"/>
</dbReference>
<dbReference type="RefSeq" id="WP_110885195.1">
    <property type="nucleotide sequence ID" value="NZ_QJSX01000001.1"/>
</dbReference>
<dbReference type="OrthoDB" id="9802640at2"/>
<sequence>MPICALCGRDVPTLTEHHLVPRSRGKKGQELPTVMICSPCHRQLHVLFTNEELARDFNTLEKLRENEAVRRFVKWIRKQHPESYVRVRR</sequence>
<dbReference type="PANTHER" id="PTHR37827">
    <property type="entry name" value="TUDOR DOMAIN-CONTAINING PROTEIN"/>
    <property type="match status" value="1"/>
</dbReference>
<protein>
    <submittedName>
        <fullName evidence="2">HNH endonuclease</fullName>
    </submittedName>
</protein>
<evidence type="ECO:0000259" key="1">
    <source>
        <dbReference type="Pfam" id="PF01844"/>
    </source>
</evidence>
<evidence type="ECO:0000313" key="2">
    <source>
        <dbReference type="EMBL" id="PYE56562.1"/>
    </source>
</evidence>
<dbReference type="Proteomes" id="UP000248326">
    <property type="component" value="Unassembled WGS sequence"/>
</dbReference>
<dbReference type="GO" id="GO:0003676">
    <property type="term" value="F:nucleic acid binding"/>
    <property type="evidence" value="ECO:0007669"/>
    <property type="project" value="InterPro"/>
</dbReference>
<dbReference type="GO" id="GO:0004519">
    <property type="term" value="F:endonuclease activity"/>
    <property type="evidence" value="ECO:0007669"/>
    <property type="project" value="UniProtKB-KW"/>
</dbReference>
<organism evidence="2 3">
    <name type="scientific">Deinococcus yavapaiensis KR-236</name>
    <dbReference type="NCBI Taxonomy" id="694435"/>
    <lineage>
        <taxon>Bacteria</taxon>
        <taxon>Thermotogati</taxon>
        <taxon>Deinococcota</taxon>
        <taxon>Deinococci</taxon>
        <taxon>Deinococcales</taxon>
        <taxon>Deinococcaceae</taxon>
        <taxon>Deinococcus</taxon>
    </lineage>
</organism>
<keyword evidence="3" id="KW-1185">Reference proteome</keyword>
<comment type="caution">
    <text evidence="2">The sequence shown here is derived from an EMBL/GenBank/DDBJ whole genome shotgun (WGS) entry which is preliminary data.</text>
</comment>
<keyword evidence="2" id="KW-0378">Hydrolase</keyword>
<dbReference type="GO" id="GO:0008270">
    <property type="term" value="F:zinc ion binding"/>
    <property type="evidence" value="ECO:0007669"/>
    <property type="project" value="InterPro"/>
</dbReference>
<dbReference type="EMBL" id="QJSX01000001">
    <property type="protein sequence ID" value="PYE56562.1"/>
    <property type="molecule type" value="Genomic_DNA"/>
</dbReference>
<feature type="domain" description="HNH" evidence="1">
    <location>
        <begin position="4"/>
        <end position="45"/>
    </location>
</feature>
<keyword evidence="2" id="KW-0540">Nuclease</keyword>
<dbReference type="Gene3D" id="1.10.30.50">
    <property type="match status" value="1"/>
</dbReference>
<proteinExistence type="predicted"/>
<gene>
    <name evidence="2" type="ORF">DES52_101367</name>
</gene>
<name>A0A318SNS5_9DEIO</name>
<dbReference type="Pfam" id="PF01844">
    <property type="entry name" value="HNH"/>
    <property type="match status" value="1"/>
</dbReference>
<keyword evidence="2" id="KW-0255">Endonuclease</keyword>
<evidence type="ECO:0000313" key="3">
    <source>
        <dbReference type="Proteomes" id="UP000248326"/>
    </source>
</evidence>
<dbReference type="AlphaFoldDB" id="A0A318SNS5"/>
<reference evidence="2 3" key="1">
    <citation type="submission" date="2018-06" db="EMBL/GenBank/DDBJ databases">
        <title>Genomic Encyclopedia of Type Strains, Phase IV (KMG-IV): sequencing the most valuable type-strain genomes for metagenomic binning, comparative biology and taxonomic classification.</title>
        <authorList>
            <person name="Goeker M."/>
        </authorList>
    </citation>
    <scope>NUCLEOTIDE SEQUENCE [LARGE SCALE GENOMIC DNA]</scope>
    <source>
        <strain evidence="2 3">DSM 18048</strain>
    </source>
</reference>